<feature type="non-terminal residue" evidence="1">
    <location>
        <position position="1"/>
    </location>
</feature>
<evidence type="ECO:0000313" key="1">
    <source>
        <dbReference type="EMBL" id="MCI66011.1"/>
    </source>
</evidence>
<proteinExistence type="predicted"/>
<keyword evidence="2" id="KW-1185">Reference proteome</keyword>
<dbReference type="EMBL" id="LXQA010686845">
    <property type="protein sequence ID" value="MCI66011.1"/>
    <property type="molecule type" value="Genomic_DNA"/>
</dbReference>
<evidence type="ECO:0000313" key="2">
    <source>
        <dbReference type="Proteomes" id="UP000265520"/>
    </source>
</evidence>
<name>A0A392TXW8_9FABA</name>
<accession>A0A392TXW8</accession>
<comment type="caution">
    <text evidence="1">The sequence shown here is derived from an EMBL/GenBank/DDBJ whole genome shotgun (WGS) entry which is preliminary data.</text>
</comment>
<dbReference type="AlphaFoldDB" id="A0A392TXW8"/>
<dbReference type="Proteomes" id="UP000265520">
    <property type="component" value="Unassembled WGS sequence"/>
</dbReference>
<reference evidence="1 2" key="1">
    <citation type="journal article" date="2018" name="Front. Plant Sci.">
        <title>Red Clover (Trifolium pratense) and Zigzag Clover (T. medium) - A Picture of Genomic Similarities and Differences.</title>
        <authorList>
            <person name="Dluhosova J."/>
            <person name="Istvanek J."/>
            <person name="Nedelnik J."/>
            <person name="Repkova J."/>
        </authorList>
    </citation>
    <scope>NUCLEOTIDE SEQUENCE [LARGE SCALE GENOMIC DNA]</scope>
    <source>
        <strain evidence="2">cv. 10/8</strain>
        <tissue evidence="1">Leaf</tissue>
    </source>
</reference>
<organism evidence="1 2">
    <name type="scientific">Trifolium medium</name>
    <dbReference type="NCBI Taxonomy" id="97028"/>
    <lineage>
        <taxon>Eukaryota</taxon>
        <taxon>Viridiplantae</taxon>
        <taxon>Streptophyta</taxon>
        <taxon>Embryophyta</taxon>
        <taxon>Tracheophyta</taxon>
        <taxon>Spermatophyta</taxon>
        <taxon>Magnoliopsida</taxon>
        <taxon>eudicotyledons</taxon>
        <taxon>Gunneridae</taxon>
        <taxon>Pentapetalae</taxon>
        <taxon>rosids</taxon>
        <taxon>fabids</taxon>
        <taxon>Fabales</taxon>
        <taxon>Fabaceae</taxon>
        <taxon>Papilionoideae</taxon>
        <taxon>50 kb inversion clade</taxon>
        <taxon>NPAAA clade</taxon>
        <taxon>Hologalegina</taxon>
        <taxon>IRL clade</taxon>
        <taxon>Trifolieae</taxon>
        <taxon>Trifolium</taxon>
    </lineage>
</organism>
<sequence length="23" mass="2250">GVTVEGGGSGFWSVSSLFFAGSD</sequence>
<protein>
    <submittedName>
        <fullName evidence="1">Uncharacterized protein</fullName>
    </submittedName>
</protein>